<dbReference type="Proteomes" id="UP000275408">
    <property type="component" value="Unassembled WGS sequence"/>
</dbReference>
<reference evidence="3 4" key="1">
    <citation type="journal article" date="2018" name="Sci. Rep.">
        <title>Comparative analysis of the Pocillopora damicornis genome highlights role of immune system in coral evolution.</title>
        <authorList>
            <person name="Cunning R."/>
            <person name="Bay R.A."/>
            <person name="Gillette P."/>
            <person name="Baker A.C."/>
            <person name="Traylor-Knowles N."/>
        </authorList>
    </citation>
    <scope>NUCLEOTIDE SEQUENCE [LARGE SCALE GENOMIC DNA]</scope>
    <source>
        <strain evidence="3">RSMAS</strain>
        <tissue evidence="3">Whole animal</tissue>
    </source>
</reference>
<keyword evidence="2" id="KW-0342">GTP-binding</keyword>
<sequence>MADDVKTTRCECVSIVTGDSEYAREFAKFAICSAENNMGTAGSCSRGEVIQNEIPTFKVVLVGDPEVGKSSIFLRYTKNQFDYSYQPSVSVSIGNIVKHVNVPFETIVSVALWDLPGREEMDLRRSYYKDVDAAIVVVDMDDIDSVTMAGTWKQDILKYHKTEEERNDDDDEMSYLETVRVLEGVALQHGFVGSVTVSAKESDNSVHAAIQSLIRHLLQQKMKKKKLTSKGGKLSKNDLELEEKNFVTISPLEISEKKEFIPLIVTKVPEFDVFFAECNNPIETVQNTSTGLLDAMNNFKRACSRAGVTSSAKASLEECIDGLKQLIRTDDDEDALEAHEDGGYIKLLVKKEVKERVSGPVQRVLNSFHSEVGAASKKVLVQCPGALNSLRENEDKINELKVTAFERATARGMTQRRAKAAVCNIDANCTRIGEAVATAMETMTAVDNDYKKIKAAMLW</sequence>
<evidence type="ECO:0000313" key="3">
    <source>
        <dbReference type="EMBL" id="RMX39610.1"/>
    </source>
</evidence>
<dbReference type="OrthoDB" id="6056409at2759"/>
<dbReference type="PROSITE" id="PS51419">
    <property type="entry name" value="RAB"/>
    <property type="match status" value="1"/>
</dbReference>
<dbReference type="Pfam" id="PF00071">
    <property type="entry name" value="Ras"/>
    <property type="match status" value="1"/>
</dbReference>
<dbReference type="InterPro" id="IPR050227">
    <property type="entry name" value="Rab"/>
</dbReference>
<dbReference type="InterPro" id="IPR005225">
    <property type="entry name" value="Small_GTP-bd"/>
</dbReference>
<dbReference type="SUPFAM" id="SSF52540">
    <property type="entry name" value="P-loop containing nucleoside triphosphate hydrolases"/>
    <property type="match status" value="1"/>
</dbReference>
<dbReference type="SMART" id="SM00175">
    <property type="entry name" value="RAB"/>
    <property type="match status" value="1"/>
</dbReference>
<dbReference type="Gene3D" id="3.40.50.300">
    <property type="entry name" value="P-loop containing nucleotide triphosphate hydrolases"/>
    <property type="match status" value="1"/>
</dbReference>
<dbReference type="PANTHER" id="PTHR47977">
    <property type="entry name" value="RAS-RELATED PROTEIN RAB"/>
    <property type="match status" value="1"/>
</dbReference>
<accession>A0A3M6TDZ1</accession>
<dbReference type="GO" id="GO:0003924">
    <property type="term" value="F:GTPase activity"/>
    <property type="evidence" value="ECO:0007669"/>
    <property type="project" value="InterPro"/>
</dbReference>
<keyword evidence="1" id="KW-0547">Nucleotide-binding</keyword>
<dbReference type="NCBIfam" id="TIGR00231">
    <property type="entry name" value="small_GTP"/>
    <property type="match status" value="1"/>
</dbReference>
<gene>
    <name evidence="3" type="ORF">pdam_00004004</name>
</gene>
<organism evidence="3 4">
    <name type="scientific">Pocillopora damicornis</name>
    <name type="common">Cauliflower coral</name>
    <name type="synonym">Millepora damicornis</name>
    <dbReference type="NCBI Taxonomy" id="46731"/>
    <lineage>
        <taxon>Eukaryota</taxon>
        <taxon>Metazoa</taxon>
        <taxon>Cnidaria</taxon>
        <taxon>Anthozoa</taxon>
        <taxon>Hexacorallia</taxon>
        <taxon>Scleractinia</taxon>
        <taxon>Astrocoeniina</taxon>
        <taxon>Pocilloporidae</taxon>
        <taxon>Pocillopora</taxon>
    </lineage>
</organism>
<dbReference type="SMART" id="SM00174">
    <property type="entry name" value="RHO"/>
    <property type="match status" value="1"/>
</dbReference>
<dbReference type="GO" id="GO:0005525">
    <property type="term" value="F:GTP binding"/>
    <property type="evidence" value="ECO:0007669"/>
    <property type="project" value="UniProtKB-KW"/>
</dbReference>
<dbReference type="SMART" id="SM00173">
    <property type="entry name" value="RAS"/>
    <property type="match status" value="1"/>
</dbReference>
<dbReference type="PRINTS" id="PR00449">
    <property type="entry name" value="RASTRNSFRMNG"/>
</dbReference>
<dbReference type="STRING" id="46731.A0A3M6TDZ1"/>
<keyword evidence="4" id="KW-1185">Reference proteome</keyword>
<proteinExistence type="predicted"/>
<evidence type="ECO:0000256" key="1">
    <source>
        <dbReference type="ARBA" id="ARBA00022741"/>
    </source>
</evidence>
<dbReference type="EMBL" id="RCHS01003794">
    <property type="protein sequence ID" value="RMX39610.1"/>
    <property type="molecule type" value="Genomic_DNA"/>
</dbReference>
<evidence type="ECO:0000313" key="4">
    <source>
        <dbReference type="Proteomes" id="UP000275408"/>
    </source>
</evidence>
<dbReference type="InterPro" id="IPR027417">
    <property type="entry name" value="P-loop_NTPase"/>
</dbReference>
<comment type="caution">
    <text evidence="3">The sequence shown here is derived from an EMBL/GenBank/DDBJ whole genome shotgun (WGS) entry which is preliminary data.</text>
</comment>
<name>A0A3M6TDZ1_POCDA</name>
<protein>
    <submittedName>
        <fullName evidence="3">Uncharacterized protein</fullName>
    </submittedName>
</protein>
<dbReference type="InterPro" id="IPR001806">
    <property type="entry name" value="Small_GTPase"/>
</dbReference>
<evidence type="ECO:0000256" key="2">
    <source>
        <dbReference type="ARBA" id="ARBA00023134"/>
    </source>
</evidence>
<dbReference type="AlphaFoldDB" id="A0A3M6TDZ1"/>